<feature type="region of interest" description="Disordered" evidence="1">
    <location>
        <begin position="205"/>
        <end position="313"/>
    </location>
</feature>
<dbReference type="VEuPathDB" id="CryptoDB:Cvel_1765"/>
<feature type="transmembrane region" description="Helical" evidence="2">
    <location>
        <begin position="51"/>
        <end position="77"/>
    </location>
</feature>
<dbReference type="PhylomeDB" id="A0A0G4I3K7"/>
<organism evidence="3">
    <name type="scientific">Chromera velia CCMP2878</name>
    <dbReference type="NCBI Taxonomy" id="1169474"/>
    <lineage>
        <taxon>Eukaryota</taxon>
        <taxon>Sar</taxon>
        <taxon>Alveolata</taxon>
        <taxon>Colpodellida</taxon>
        <taxon>Chromeraceae</taxon>
        <taxon>Chromera</taxon>
    </lineage>
</organism>
<sequence length="313" mass="33391">MTFELADTFCSAFALLGIAFTSGKIGELVFGDKRHWWRCVCGKWVQRILRLLCWFFFLVTLAFLAIYSAAAIVAVIFDALCKAKPILAHVSAILKKVNGMSQQIATKVSTAQTELDLATGKTLAVDGQVDLAVDQIARLRAFTQDVENRLAPACRAVHNLLTGGFPAVRLVSAPFLLAVAQALFLTSITASIERIRTAEAIGTQDEGYREKTGKEKELEGEDLEDSGRDSDGKLPNPAADAAKEGGEGEGGSSSSPHPVEGGGSLRIPNDADRSPLSYAVGERGPDHTDECLADLPDPSSEGLEEGTGPLFPD</sequence>
<evidence type="ECO:0000256" key="2">
    <source>
        <dbReference type="SAM" id="Phobius"/>
    </source>
</evidence>
<feature type="compositionally biased region" description="Basic and acidic residues" evidence="1">
    <location>
        <begin position="206"/>
        <end position="217"/>
    </location>
</feature>
<keyword evidence="2" id="KW-0812">Transmembrane</keyword>
<feature type="transmembrane region" description="Helical" evidence="2">
    <location>
        <begin position="12"/>
        <end position="30"/>
    </location>
</feature>
<evidence type="ECO:0000313" key="3">
    <source>
        <dbReference type="EMBL" id="CEM51545.1"/>
    </source>
</evidence>
<keyword evidence="2" id="KW-1133">Transmembrane helix</keyword>
<gene>
    <name evidence="3" type="ORF">Cvel_1765</name>
</gene>
<evidence type="ECO:0000256" key="1">
    <source>
        <dbReference type="SAM" id="MobiDB-lite"/>
    </source>
</evidence>
<keyword evidence="2" id="KW-0472">Membrane</keyword>
<accession>A0A0G4I3K7</accession>
<proteinExistence type="predicted"/>
<dbReference type="EMBL" id="CDMZ01004971">
    <property type="protein sequence ID" value="CEM51545.1"/>
    <property type="molecule type" value="Genomic_DNA"/>
</dbReference>
<protein>
    <submittedName>
        <fullName evidence="3">Uncharacterized protein</fullName>
    </submittedName>
</protein>
<reference evidence="3" key="1">
    <citation type="submission" date="2014-11" db="EMBL/GenBank/DDBJ databases">
        <authorList>
            <person name="Otto D Thomas"/>
            <person name="Naeem Raeece"/>
        </authorList>
    </citation>
    <scope>NUCLEOTIDE SEQUENCE</scope>
</reference>
<dbReference type="AlphaFoldDB" id="A0A0G4I3K7"/>
<name>A0A0G4I3K7_9ALVE</name>